<evidence type="ECO:0000256" key="1">
    <source>
        <dbReference type="ARBA" id="ARBA00000832"/>
    </source>
</evidence>
<feature type="domain" description="Glucosamine/galactosamine-6-phosphate isomerase" evidence="8">
    <location>
        <begin position="14"/>
        <end position="245"/>
    </location>
</feature>
<dbReference type="InterPro" id="IPR005900">
    <property type="entry name" value="6-phosphogluconolactonase_DevB"/>
</dbReference>
<dbReference type="CDD" id="cd01400">
    <property type="entry name" value="6PGL"/>
    <property type="match status" value="1"/>
</dbReference>
<evidence type="ECO:0000313" key="9">
    <source>
        <dbReference type="EMBL" id="AEI09433.1"/>
    </source>
</evidence>
<dbReference type="Proteomes" id="UP000000492">
    <property type="component" value="Chromosome"/>
</dbReference>
<dbReference type="HOGENOM" id="CLU_053947_1_1_11"/>
<protein>
    <recommendedName>
        <fullName evidence="6 7">6-phosphogluconolactonase</fullName>
        <shortName evidence="7">6PGL</shortName>
        <ecNumber evidence="5 7">3.1.1.31</ecNumber>
    </recommendedName>
</protein>
<dbReference type="PANTHER" id="PTHR11054">
    <property type="entry name" value="6-PHOSPHOGLUCONOLACTONASE"/>
    <property type="match status" value="1"/>
</dbReference>
<comment type="function">
    <text evidence="2 7">Hydrolysis of 6-phosphogluconolactone to 6-phosphogluconate.</text>
</comment>
<evidence type="ECO:0000256" key="4">
    <source>
        <dbReference type="ARBA" id="ARBA00010662"/>
    </source>
</evidence>
<gene>
    <name evidence="7 9" type="primary">pgl</name>
    <name evidence="9" type="ordered locus">CRES_1077</name>
</gene>
<dbReference type="OrthoDB" id="9810967at2"/>
<dbReference type="UniPathway" id="UPA00115">
    <property type="reaction ID" value="UER00409"/>
</dbReference>
<dbReference type="eggNOG" id="COG0363">
    <property type="taxonomic scope" value="Bacteria"/>
</dbReference>
<dbReference type="GO" id="GO:0017057">
    <property type="term" value="F:6-phosphogluconolactonase activity"/>
    <property type="evidence" value="ECO:0007669"/>
    <property type="project" value="UniProtKB-UniRule"/>
</dbReference>
<dbReference type="InterPro" id="IPR037171">
    <property type="entry name" value="NagB/RpiA_transferase-like"/>
</dbReference>
<dbReference type="GO" id="GO:0005975">
    <property type="term" value="P:carbohydrate metabolic process"/>
    <property type="evidence" value="ECO:0007669"/>
    <property type="project" value="UniProtKB-UniRule"/>
</dbReference>
<comment type="similarity">
    <text evidence="4 7">Belongs to the glucosamine/galactosamine-6-phosphate isomerase family. 6-phosphogluconolactonase subfamily.</text>
</comment>
<dbReference type="RefSeq" id="WP_013888448.1">
    <property type="nucleotide sequence ID" value="NC_015673.1"/>
</dbReference>
<dbReference type="EMBL" id="CP002857">
    <property type="protein sequence ID" value="AEI09433.1"/>
    <property type="molecule type" value="Genomic_DNA"/>
</dbReference>
<evidence type="ECO:0000256" key="3">
    <source>
        <dbReference type="ARBA" id="ARBA00004961"/>
    </source>
</evidence>
<dbReference type="Gene3D" id="3.40.50.1360">
    <property type="match status" value="1"/>
</dbReference>
<dbReference type="Pfam" id="PF01182">
    <property type="entry name" value="Glucosamine_iso"/>
    <property type="match status" value="1"/>
</dbReference>
<sequence>MSTPEVHVRNGFESQDELAQAAARELVTAIVHLQRTQPEVRLVLTGGGAGIATLRHLASYDHLAARSADDFPMERIDWHRVLIFFGDERFLPVGDPERNDTQADEALLQHVSVPAENIFRYGAPEDSSLDDAATAYAQTVREQAPDGFDIHLLGMGPEGHINSLFPHTPELKNPSDLVVAVRDCPKPPPERVSLSMDAVNTADEVWLLVSGSAKAEAAAQVAMRADEEFQWPAALASGKKKTLLWVDEEASTQLPE</sequence>
<evidence type="ECO:0000256" key="6">
    <source>
        <dbReference type="ARBA" id="ARBA00020337"/>
    </source>
</evidence>
<evidence type="ECO:0000313" key="10">
    <source>
        <dbReference type="Proteomes" id="UP000000492"/>
    </source>
</evidence>
<name>F8E2M0_CORRG</name>
<evidence type="ECO:0000256" key="7">
    <source>
        <dbReference type="RuleBase" id="RU365095"/>
    </source>
</evidence>
<keyword evidence="10" id="KW-1185">Reference proteome</keyword>
<comment type="pathway">
    <text evidence="3 7">Carbohydrate degradation; pentose phosphate pathway; D-ribulose 5-phosphate from D-glucose 6-phosphate (oxidative stage): step 2/3.</text>
</comment>
<proteinExistence type="inferred from homology"/>
<dbReference type="EC" id="3.1.1.31" evidence="5 7"/>
<dbReference type="STRING" id="662755.CRES_1077"/>
<dbReference type="NCBIfam" id="TIGR01198">
    <property type="entry name" value="pgl"/>
    <property type="match status" value="1"/>
</dbReference>
<reference evidence="9 10" key="1">
    <citation type="journal article" date="2012" name="BMC Genomics">
        <title>Complete genome sequence, lifestyle, and multi-drug resistance of the human pathogen Corynebacterium resistens DSM 45100 isolated from blood samples of a leukemia patient.</title>
        <authorList>
            <person name="Schroder J."/>
            <person name="Maus I."/>
            <person name="Meyer K."/>
            <person name="Wordemann S."/>
            <person name="Blom J."/>
            <person name="Jaenicke S."/>
            <person name="Schneider J."/>
            <person name="Trost E."/>
            <person name="Tauch A."/>
        </authorList>
    </citation>
    <scope>NUCLEOTIDE SEQUENCE [LARGE SCALE GENOMIC DNA]</scope>
    <source>
        <strain evidence="10">DSM 45100 / JCM 12819 / CCUG 50093 / GTC 2026 / SICGH 158</strain>
    </source>
</reference>
<dbReference type="PANTHER" id="PTHR11054:SF0">
    <property type="entry name" value="6-PHOSPHOGLUCONOLACTONASE"/>
    <property type="match status" value="1"/>
</dbReference>
<evidence type="ECO:0000256" key="5">
    <source>
        <dbReference type="ARBA" id="ARBA00013198"/>
    </source>
</evidence>
<dbReference type="InterPro" id="IPR039104">
    <property type="entry name" value="6PGL"/>
</dbReference>
<evidence type="ECO:0000259" key="8">
    <source>
        <dbReference type="Pfam" id="PF01182"/>
    </source>
</evidence>
<evidence type="ECO:0000256" key="2">
    <source>
        <dbReference type="ARBA" id="ARBA00002681"/>
    </source>
</evidence>
<dbReference type="KEGG" id="crd:CRES_1077"/>
<organism evidence="9 10">
    <name type="scientific">Corynebacterium resistens (strain DSM 45100 / JCM 12819 / GTC 2026 / SICGH 158)</name>
    <dbReference type="NCBI Taxonomy" id="662755"/>
    <lineage>
        <taxon>Bacteria</taxon>
        <taxon>Bacillati</taxon>
        <taxon>Actinomycetota</taxon>
        <taxon>Actinomycetes</taxon>
        <taxon>Mycobacteriales</taxon>
        <taxon>Corynebacteriaceae</taxon>
        <taxon>Corynebacterium</taxon>
    </lineage>
</organism>
<accession>F8E2M0</accession>
<comment type="catalytic activity">
    <reaction evidence="1 7">
        <text>6-phospho-D-glucono-1,5-lactone + H2O = 6-phospho-D-gluconate + H(+)</text>
        <dbReference type="Rhea" id="RHEA:12556"/>
        <dbReference type="ChEBI" id="CHEBI:15377"/>
        <dbReference type="ChEBI" id="CHEBI:15378"/>
        <dbReference type="ChEBI" id="CHEBI:57955"/>
        <dbReference type="ChEBI" id="CHEBI:58759"/>
        <dbReference type="EC" id="3.1.1.31"/>
    </reaction>
</comment>
<keyword evidence="7 9" id="KW-0378">Hydrolase</keyword>
<dbReference type="AlphaFoldDB" id="F8E2M0"/>
<dbReference type="GO" id="GO:0006098">
    <property type="term" value="P:pentose-phosphate shunt"/>
    <property type="evidence" value="ECO:0007669"/>
    <property type="project" value="UniProtKB-UniPathway"/>
</dbReference>
<dbReference type="InterPro" id="IPR006148">
    <property type="entry name" value="Glc/Gal-6P_isomerase"/>
</dbReference>
<dbReference type="SUPFAM" id="SSF100950">
    <property type="entry name" value="NagB/RpiA/CoA transferase-like"/>
    <property type="match status" value="1"/>
</dbReference>